<name>A0A8H5H1W9_9AGAR</name>
<keyword evidence="6" id="KW-0694">RNA-binding</keyword>
<keyword evidence="2" id="KW-0547">Nucleotide-binding</keyword>
<dbReference type="InterPro" id="IPR014001">
    <property type="entry name" value="Helicase_ATP-bd"/>
</dbReference>
<keyword evidence="15" id="KW-1185">Reference proteome</keyword>
<evidence type="ECO:0000256" key="1">
    <source>
        <dbReference type="ARBA" id="ARBA00012552"/>
    </source>
</evidence>
<feature type="domain" description="DEAD-box RNA helicase Q" evidence="13">
    <location>
        <begin position="25"/>
        <end position="53"/>
    </location>
</feature>
<organism evidence="14 15">
    <name type="scientific">Tetrapyrgos nigripes</name>
    <dbReference type="NCBI Taxonomy" id="182062"/>
    <lineage>
        <taxon>Eukaryota</taxon>
        <taxon>Fungi</taxon>
        <taxon>Dikarya</taxon>
        <taxon>Basidiomycota</taxon>
        <taxon>Agaricomycotina</taxon>
        <taxon>Agaricomycetes</taxon>
        <taxon>Agaricomycetidae</taxon>
        <taxon>Agaricales</taxon>
        <taxon>Marasmiineae</taxon>
        <taxon>Marasmiaceae</taxon>
        <taxon>Tetrapyrgos</taxon>
    </lineage>
</organism>
<evidence type="ECO:0000256" key="8">
    <source>
        <dbReference type="ARBA" id="ARBA00040908"/>
    </source>
</evidence>
<evidence type="ECO:0000259" key="11">
    <source>
        <dbReference type="PROSITE" id="PS51192"/>
    </source>
</evidence>
<dbReference type="GO" id="GO:0003724">
    <property type="term" value="F:RNA helicase activity"/>
    <property type="evidence" value="ECO:0007669"/>
    <property type="project" value="UniProtKB-EC"/>
</dbReference>
<dbReference type="OrthoDB" id="10265785at2759"/>
<dbReference type="Pfam" id="PF00270">
    <property type="entry name" value="DEAD"/>
    <property type="match status" value="1"/>
</dbReference>
<dbReference type="SMART" id="SM00490">
    <property type="entry name" value="HELICc"/>
    <property type="match status" value="1"/>
</dbReference>
<evidence type="ECO:0000259" key="13">
    <source>
        <dbReference type="PROSITE" id="PS51195"/>
    </source>
</evidence>
<evidence type="ECO:0000256" key="2">
    <source>
        <dbReference type="ARBA" id="ARBA00022741"/>
    </source>
</evidence>
<evidence type="ECO:0000256" key="9">
    <source>
        <dbReference type="ARBA" id="ARBA00047984"/>
    </source>
</evidence>
<dbReference type="Pfam" id="PF00271">
    <property type="entry name" value="Helicase_C"/>
    <property type="match status" value="1"/>
</dbReference>
<keyword evidence="5" id="KW-0067">ATP-binding</keyword>
<evidence type="ECO:0000256" key="6">
    <source>
        <dbReference type="ARBA" id="ARBA00022884"/>
    </source>
</evidence>
<dbReference type="PROSITE" id="PS51192">
    <property type="entry name" value="HELICASE_ATP_BIND_1"/>
    <property type="match status" value="1"/>
</dbReference>
<keyword evidence="3" id="KW-0378">Hydrolase</keyword>
<feature type="domain" description="Helicase ATP-binding" evidence="11">
    <location>
        <begin position="56"/>
        <end position="241"/>
    </location>
</feature>
<dbReference type="GO" id="GO:0005524">
    <property type="term" value="F:ATP binding"/>
    <property type="evidence" value="ECO:0007669"/>
    <property type="project" value="UniProtKB-KW"/>
</dbReference>
<dbReference type="PANTHER" id="PTHR47958">
    <property type="entry name" value="ATP-DEPENDENT RNA HELICASE DBP3"/>
    <property type="match status" value="1"/>
</dbReference>
<dbReference type="GO" id="GO:0016787">
    <property type="term" value="F:hydrolase activity"/>
    <property type="evidence" value="ECO:0007669"/>
    <property type="project" value="UniProtKB-KW"/>
</dbReference>
<dbReference type="SUPFAM" id="SSF52540">
    <property type="entry name" value="P-loop containing nucleoside triphosphate hydrolases"/>
    <property type="match status" value="1"/>
</dbReference>
<dbReference type="Gene3D" id="3.40.50.300">
    <property type="entry name" value="P-loop containing nucleotide triphosphate hydrolases"/>
    <property type="match status" value="2"/>
</dbReference>
<dbReference type="PROSITE" id="PS51194">
    <property type="entry name" value="HELICASE_CTER"/>
    <property type="match status" value="1"/>
</dbReference>
<protein>
    <recommendedName>
        <fullName evidence="7">ATP-dependent RNA helicase FAL1</fullName>
        <ecNumber evidence="1">3.6.4.13</ecNumber>
    </recommendedName>
    <alternativeName>
        <fullName evidence="8">ATP-dependent RNA helicase fal1</fullName>
    </alternativeName>
</protein>
<evidence type="ECO:0000256" key="3">
    <source>
        <dbReference type="ARBA" id="ARBA00022801"/>
    </source>
</evidence>
<dbReference type="Proteomes" id="UP000559256">
    <property type="component" value="Unassembled WGS sequence"/>
</dbReference>
<dbReference type="FunFam" id="3.40.50.300:FF:000849">
    <property type="entry name" value="ATP-dependent RNA helicase DBP5"/>
    <property type="match status" value="1"/>
</dbReference>
<proteinExistence type="predicted"/>
<dbReference type="CDD" id="cd18787">
    <property type="entry name" value="SF2_C_DEAD"/>
    <property type="match status" value="1"/>
</dbReference>
<keyword evidence="4" id="KW-0347">Helicase</keyword>
<dbReference type="AlphaFoldDB" id="A0A8H5H1W9"/>
<reference evidence="14 15" key="1">
    <citation type="journal article" date="2020" name="ISME J.">
        <title>Uncovering the hidden diversity of litter-decomposition mechanisms in mushroom-forming fungi.</title>
        <authorList>
            <person name="Floudas D."/>
            <person name="Bentzer J."/>
            <person name="Ahren D."/>
            <person name="Johansson T."/>
            <person name="Persson P."/>
            <person name="Tunlid A."/>
        </authorList>
    </citation>
    <scope>NUCLEOTIDE SEQUENCE [LARGE SCALE GENOMIC DNA]</scope>
    <source>
        <strain evidence="14 15">CBS 291.85</strain>
    </source>
</reference>
<evidence type="ECO:0000259" key="12">
    <source>
        <dbReference type="PROSITE" id="PS51194"/>
    </source>
</evidence>
<gene>
    <name evidence="14" type="ORF">D9758_000081</name>
</gene>
<comment type="catalytic activity">
    <reaction evidence="9">
        <text>ATP + H2O = ADP + phosphate + H(+)</text>
        <dbReference type="Rhea" id="RHEA:13065"/>
        <dbReference type="ChEBI" id="CHEBI:15377"/>
        <dbReference type="ChEBI" id="CHEBI:15378"/>
        <dbReference type="ChEBI" id="CHEBI:30616"/>
        <dbReference type="ChEBI" id="CHEBI:43474"/>
        <dbReference type="ChEBI" id="CHEBI:456216"/>
        <dbReference type="EC" id="3.6.4.13"/>
    </reaction>
</comment>
<comment type="caution">
    <text evidence="14">The sequence shown here is derived from an EMBL/GenBank/DDBJ whole genome shotgun (WGS) entry which is preliminary data.</text>
</comment>
<accession>A0A8H5H1W9</accession>
<dbReference type="InterPro" id="IPR014014">
    <property type="entry name" value="RNA_helicase_DEAD_Q_motif"/>
</dbReference>
<evidence type="ECO:0000256" key="5">
    <source>
        <dbReference type="ARBA" id="ARBA00022840"/>
    </source>
</evidence>
<dbReference type="GO" id="GO:0003723">
    <property type="term" value="F:RNA binding"/>
    <property type="evidence" value="ECO:0007669"/>
    <property type="project" value="UniProtKB-KW"/>
</dbReference>
<dbReference type="InterPro" id="IPR001650">
    <property type="entry name" value="Helicase_C-like"/>
</dbReference>
<evidence type="ECO:0000256" key="4">
    <source>
        <dbReference type="ARBA" id="ARBA00022806"/>
    </source>
</evidence>
<evidence type="ECO:0000256" key="10">
    <source>
        <dbReference type="PROSITE-ProRule" id="PRU00552"/>
    </source>
</evidence>
<dbReference type="InterPro" id="IPR011545">
    <property type="entry name" value="DEAD/DEAH_box_helicase_dom"/>
</dbReference>
<evidence type="ECO:0000313" key="14">
    <source>
        <dbReference type="EMBL" id="KAF5375274.1"/>
    </source>
</evidence>
<dbReference type="PROSITE" id="PS51195">
    <property type="entry name" value="Q_MOTIF"/>
    <property type="match status" value="1"/>
</dbReference>
<dbReference type="FunFam" id="3.40.50.300:FF:000031">
    <property type="entry name" value="Eukaryotic initiation factor 4A-III"/>
    <property type="match status" value="1"/>
</dbReference>
<dbReference type="SMART" id="SM00487">
    <property type="entry name" value="DEXDc"/>
    <property type="match status" value="1"/>
</dbReference>
<dbReference type="EC" id="3.6.4.13" evidence="1"/>
<dbReference type="EMBL" id="JAACJM010000001">
    <property type="protein sequence ID" value="KAF5375274.1"/>
    <property type="molecule type" value="Genomic_DNA"/>
</dbReference>
<evidence type="ECO:0000256" key="7">
    <source>
        <dbReference type="ARBA" id="ARBA00040655"/>
    </source>
</evidence>
<evidence type="ECO:0000313" key="15">
    <source>
        <dbReference type="Proteomes" id="UP000559256"/>
    </source>
</evidence>
<sequence length="416" mass="46317">MKVEENTQNADDVTTIQSNWDQVIDNFDDMNLDPRILRGIYAYGFERPSAIQQRAIIPVVNGSDVIAQAQSGTGKTATFSVGILQRLATLGSDSPSKSPQAIILAPTRELAVQINRVVTALGDYLDDITSLALVGGTNIREQMAQLASARQQGGVGIQIVVATPGRLIDMIKRGALKVDNLRVLCMDEADDMLSKGFKDQIYEIFQLIPPNQDLQVALFSATMPSEVLELSTKFMRDPVTRILVKKDELTLEGIRQFYVAVEKEEWKLDTLCDLYDTISVAQSVIFVNSRRKVDWLMAKMEEREFTVSAMHGEMPQAERSAILKQFHTGATRVLISTDLLARGIDVQQVSLVVNYDMPTVANRENYLHRIGRGGRFGRKGVAINFVTTGDIESLNAIMKFYSTQIDEMPMDIADYL</sequence>
<dbReference type="InterPro" id="IPR027417">
    <property type="entry name" value="P-loop_NTPase"/>
</dbReference>
<feature type="domain" description="Helicase C-terminal" evidence="12">
    <location>
        <begin position="253"/>
        <end position="416"/>
    </location>
</feature>
<feature type="short sequence motif" description="Q motif" evidence="10">
    <location>
        <begin position="25"/>
        <end position="53"/>
    </location>
</feature>